<feature type="domain" description="dUTPase-like" evidence="3">
    <location>
        <begin position="7"/>
        <end position="96"/>
    </location>
</feature>
<dbReference type="Gene3D" id="2.70.40.10">
    <property type="match status" value="1"/>
</dbReference>
<keyword evidence="5" id="KW-1185">Reference proteome</keyword>
<dbReference type="InterPro" id="IPR051592">
    <property type="entry name" value="HERV-K_Pro_peptidase_A2"/>
</dbReference>
<dbReference type="GO" id="GO:0006508">
    <property type="term" value="P:proteolysis"/>
    <property type="evidence" value="ECO:0007669"/>
    <property type="project" value="UniProtKB-KW"/>
</dbReference>
<proteinExistence type="predicted"/>
<feature type="non-terminal residue" evidence="4">
    <location>
        <position position="155"/>
    </location>
</feature>
<reference evidence="4 5" key="1">
    <citation type="submission" date="2019-09" db="EMBL/GenBank/DDBJ databases">
        <title>Bird 10,000 Genomes (B10K) Project - Family phase.</title>
        <authorList>
            <person name="Zhang G."/>
        </authorList>
    </citation>
    <scope>NUCLEOTIDE SEQUENCE [LARGE SCALE GENOMIC DNA]</scope>
    <source>
        <strain evidence="4">OUT-0051</strain>
        <tissue evidence="4">Kidney</tissue>
    </source>
</reference>
<dbReference type="EMBL" id="VZSO01000225">
    <property type="protein sequence ID" value="NWZ26863.1"/>
    <property type="molecule type" value="Genomic_DNA"/>
</dbReference>
<evidence type="ECO:0000313" key="4">
    <source>
        <dbReference type="EMBL" id="NWZ26863.1"/>
    </source>
</evidence>
<feature type="non-terminal residue" evidence="4">
    <location>
        <position position="1"/>
    </location>
</feature>
<evidence type="ECO:0000313" key="5">
    <source>
        <dbReference type="Proteomes" id="UP000525565"/>
    </source>
</evidence>
<evidence type="ECO:0000259" key="3">
    <source>
        <dbReference type="Pfam" id="PF00692"/>
    </source>
</evidence>
<comment type="caution">
    <text evidence="4">The sequence shown here is derived from an EMBL/GenBank/DDBJ whole genome shotgun (WGS) entry which is preliminary data.</text>
</comment>
<evidence type="ECO:0000256" key="1">
    <source>
        <dbReference type="ARBA" id="ARBA00022670"/>
    </source>
</evidence>
<dbReference type="Pfam" id="PF00692">
    <property type="entry name" value="dUTPase"/>
    <property type="match status" value="1"/>
</dbReference>
<dbReference type="SUPFAM" id="SSF51283">
    <property type="entry name" value="dUTPase-like"/>
    <property type="match status" value="1"/>
</dbReference>
<evidence type="ECO:0000256" key="2">
    <source>
        <dbReference type="ARBA" id="ARBA00022750"/>
    </source>
</evidence>
<keyword evidence="2" id="KW-0378">Hydrolase</keyword>
<keyword evidence="1" id="KW-0645">Protease</keyword>
<dbReference type="Proteomes" id="UP000525565">
    <property type="component" value="Unassembled WGS sequence"/>
</dbReference>
<dbReference type="PANTHER" id="PTHR19422">
    <property type="entry name" value="GAG RETROVIRAL POLYPROTEIN"/>
    <property type="match status" value="1"/>
</dbReference>
<name>A0A7K7L7S2_9AVES</name>
<gene>
    <name evidence="4" type="primary">Ervk9_1</name>
    <name evidence="4" type="ORF">ASASCU_R04633</name>
</gene>
<accession>A0A7K7L7S2</accession>
<protein>
    <submittedName>
        <fullName evidence="4">POK9 protein</fullName>
    </submittedName>
</protein>
<dbReference type="PANTHER" id="PTHR19422:SF123">
    <property type="entry name" value="RT1 CLASS I, LOCUS CE15"/>
    <property type="match status" value="1"/>
</dbReference>
<keyword evidence="2" id="KW-0064">Aspartyl protease</keyword>
<organism evidence="4 5">
    <name type="scientific">Asarcornis scutulata</name>
    <dbReference type="NCBI Taxonomy" id="75869"/>
    <lineage>
        <taxon>Eukaryota</taxon>
        <taxon>Metazoa</taxon>
        <taxon>Chordata</taxon>
        <taxon>Craniata</taxon>
        <taxon>Vertebrata</taxon>
        <taxon>Euteleostomi</taxon>
        <taxon>Archelosauria</taxon>
        <taxon>Archosauria</taxon>
        <taxon>Dinosauria</taxon>
        <taxon>Saurischia</taxon>
        <taxon>Theropoda</taxon>
        <taxon>Coelurosauria</taxon>
        <taxon>Aves</taxon>
        <taxon>Neognathae</taxon>
        <taxon>Galloanserae</taxon>
        <taxon>Anseriformes</taxon>
        <taxon>Anatidae</taxon>
        <taxon>Anatinae</taxon>
        <taxon>Asarcornis</taxon>
    </lineage>
</organism>
<dbReference type="GO" id="GO:0004190">
    <property type="term" value="F:aspartic-type endopeptidase activity"/>
    <property type="evidence" value="ECO:0007669"/>
    <property type="project" value="UniProtKB-KW"/>
</dbReference>
<sequence>RGSLEVDLATAISITFPNKSVVVIPTGIKGPLSNTPLGSLLLGRSSVGLKGLIVIPGIIDFDHVGEIRVMAYMINPPLFIPKGTKTAQLIALRNCQPCAGAQVNPEGGFGSTDQVVCFTRSLTSRPMMNVVLSLGLQKNIVMCMIDSRADVTICS</sequence>
<dbReference type="InterPro" id="IPR036157">
    <property type="entry name" value="dUTPase-like_sf"/>
</dbReference>
<dbReference type="AlphaFoldDB" id="A0A7K7L7S2"/>
<dbReference type="InterPro" id="IPR029054">
    <property type="entry name" value="dUTPase-like"/>
</dbReference>